<name>A0ABM8VZE6_GIGMA</name>
<proteinExistence type="predicted"/>
<comment type="caution">
    <text evidence="1">The sequence shown here is derived from an EMBL/GenBank/DDBJ whole genome shotgun (WGS) entry which is preliminary data.</text>
</comment>
<keyword evidence="2" id="KW-1185">Reference proteome</keyword>
<dbReference type="EMBL" id="CAJVQB010000378">
    <property type="protein sequence ID" value="CAG8485475.1"/>
    <property type="molecule type" value="Genomic_DNA"/>
</dbReference>
<protein>
    <submittedName>
        <fullName evidence="1">4704_t:CDS:1</fullName>
    </submittedName>
</protein>
<dbReference type="Proteomes" id="UP000789901">
    <property type="component" value="Unassembled WGS sequence"/>
</dbReference>
<accession>A0ABM8VZE6</accession>
<organism evidence="1 2">
    <name type="scientific">Gigaspora margarita</name>
    <dbReference type="NCBI Taxonomy" id="4874"/>
    <lineage>
        <taxon>Eukaryota</taxon>
        <taxon>Fungi</taxon>
        <taxon>Fungi incertae sedis</taxon>
        <taxon>Mucoromycota</taxon>
        <taxon>Glomeromycotina</taxon>
        <taxon>Glomeromycetes</taxon>
        <taxon>Diversisporales</taxon>
        <taxon>Gigasporaceae</taxon>
        <taxon>Gigaspora</taxon>
    </lineage>
</organism>
<reference evidence="1 2" key="1">
    <citation type="submission" date="2021-06" db="EMBL/GenBank/DDBJ databases">
        <authorList>
            <person name="Kallberg Y."/>
            <person name="Tangrot J."/>
            <person name="Rosling A."/>
        </authorList>
    </citation>
    <scope>NUCLEOTIDE SEQUENCE [LARGE SCALE GENOMIC DNA]</scope>
    <source>
        <strain evidence="1 2">120-4 pot B 10/14</strain>
    </source>
</reference>
<evidence type="ECO:0000313" key="1">
    <source>
        <dbReference type="EMBL" id="CAG8485475.1"/>
    </source>
</evidence>
<gene>
    <name evidence="1" type="ORF">GMARGA_LOCUS1454</name>
</gene>
<sequence>MKNRNKKLCKWLRSEVVNDNIKSTLECTIDTLYEICNIKGVTRPEQGAIVENFLTFAEKALYNFLVKHEKKISEKVVKNFAANQTPPINHDFRDADVRHKNAHGVVEDNKRRWCDLDLKRVVHLTCKVVACLGSDYKEAYTAKEEFENEIHRRWTNRPMKNISEIYNQSEDETDLDQMTDFILNALKKVKENNVGDKQKIMQLSLEENESLMKIWRTAQLKITN</sequence>
<evidence type="ECO:0000313" key="2">
    <source>
        <dbReference type="Proteomes" id="UP000789901"/>
    </source>
</evidence>